<dbReference type="PANTHER" id="PTHR11620">
    <property type="entry name" value="60S RIBOSOMAL PROTEIN L23A"/>
    <property type="match status" value="1"/>
</dbReference>
<dbReference type="PROSITE" id="PS00050">
    <property type="entry name" value="RIBOSOMAL_L23"/>
    <property type="match status" value="1"/>
</dbReference>
<dbReference type="Gramene" id="CMK273CT">
    <property type="protein sequence ID" value="CMK273CT"/>
    <property type="gene ID" value="CMK273C"/>
</dbReference>
<dbReference type="eggNOG" id="KOG1751">
    <property type="taxonomic scope" value="Eukaryota"/>
</dbReference>
<reference evidence="8 9" key="2">
    <citation type="journal article" date="2007" name="BMC Biol.">
        <title>A 100%-complete sequence reveals unusually simple genomic features in the hot-spring red alga Cyanidioschyzon merolae.</title>
        <authorList>
            <person name="Nozaki H."/>
            <person name="Takano H."/>
            <person name="Misumi O."/>
            <person name="Terasawa K."/>
            <person name="Matsuzaki M."/>
            <person name="Maruyama S."/>
            <person name="Nishida K."/>
            <person name="Yagisawa F."/>
            <person name="Yoshida Y."/>
            <person name="Fujiwara T."/>
            <person name="Takio S."/>
            <person name="Tamura K."/>
            <person name="Chung S.J."/>
            <person name="Nakamura S."/>
            <person name="Kuroiwa H."/>
            <person name="Tanaka K."/>
            <person name="Sato N."/>
            <person name="Kuroiwa T."/>
        </authorList>
    </citation>
    <scope>NUCLEOTIDE SEQUENCE [LARGE SCALE GENOMIC DNA]</scope>
    <source>
        <strain evidence="8 9">10D</strain>
    </source>
</reference>
<dbReference type="KEGG" id="cme:CYME_CMK273C"/>
<dbReference type="Proteomes" id="UP000007014">
    <property type="component" value="Chromosome 11"/>
</dbReference>
<name>M1V5G2_CYAM1</name>
<evidence type="ECO:0000256" key="5">
    <source>
        <dbReference type="ARBA" id="ARBA00023274"/>
    </source>
</evidence>
<comment type="similarity">
    <text evidence="1 6">Belongs to the universal ribosomal protein uL23 family.</text>
</comment>
<dbReference type="GO" id="GO:1990904">
    <property type="term" value="C:ribonucleoprotein complex"/>
    <property type="evidence" value="ECO:0007669"/>
    <property type="project" value="UniProtKB-KW"/>
</dbReference>
<evidence type="ECO:0000256" key="1">
    <source>
        <dbReference type="ARBA" id="ARBA00006700"/>
    </source>
</evidence>
<keyword evidence="4 6" id="KW-0689">Ribosomal protein</keyword>
<dbReference type="Pfam" id="PF00276">
    <property type="entry name" value="Ribosomal_L23"/>
    <property type="match status" value="1"/>
</dbReference>
<keyword evidence="2" id="KW-0699">rRNA-binding</keyword>
<dbReference type="InterPro" id="IPR013025">
    <property type="entry name" value="Ribosomal_uL23-like"/>
</dbReference>
<evidence type="ECO:0000256" key="3">
    <source>
        <dbReference type="ARBA" id="ARBA00022884"/>
    </source>
</evidence>
<keyword evidence="3" id="KW-0694">RNA-binding</keyword>
<dbReference type="HOGENOM" id="CLU_037562_0_2_1"/>
<dbReference type="EMBL" id="AP006493">
    <property type="protein sequence ID" value="BAM80615.1"/>
    <property type="molecule type" value="Genomic_DNA"/>
</dbReference>
<dbReference type="InterPro" id="IPR001014">
    <property type="entry name" value="Ribosomal_uL23_CS"/>
</dbReference>
<dbReference type="GeneID" id="16994259"/>
<dbReference type="InterPro" id="IPR005633">
    <property type="entry name" value="Ribosomal_uL23_N"/>
</dbReference>
<dbReference type="HAMAP" id="MF_01369_A">
    <property type="entry name" value="Ribosomal_uL23_A"/>
    <property type="match status" value="1"/>
</dbReference>
<evidence type="ECO:0000256" key="6">
    <source>
        <dbReference type="RuleBase" id="RU003934"/>
    </source>
</evidence>
<keyword evidence="5 6" id="KW-0687">Ribonucleoprotein</keyword>
<feature type="domain" description="Large ribosomal subunit protein uL23 N-terminal" evidence="7">
    <location>
        <begin position="9"/>
        <end position="56"/>
    </location>
</feature>
<dbReference type="Gene3D" id="3.30.70.330">
    <property type="match status" value="1"/>
</dbReference>
<dbReference type="InterPro" id="IPR012678">
    <property type="entry name" value="Ribosomal_uL23/eL15/eS24_sf"/>
</dbReference>
<dbReference type="STRING" id="280699.M1V5G2"/>
<evidence type="ECO:0000259" key="7">
    <source>
        <dbReference type="Pfam" id="PF03939"/>
    </source>
</evidence>
<sequence>MPRIRKGLAKTKAVAKVVRSGSTPKILAKAHEKVRFRKPKTRKLARAPKYPRKSAPATPWIDEFGVIKHPLTTESAMKLMEDHNTLVFIVDVRSDKRKIRQAVAKLYGVQASKVNTLIRPDGKKKAFVRLAANYDALDVANKIGII</sequence>
<proteinExistence type="inferred from homology"/>
<dbReference type="GO" id="GO:0005840">
    <property type="term" value="C:ribosome"/>
    <property type="evidence" value="ECO:0007669"/>
    <property type="project" value="UniProtKB-KW"/>
</dbReference>
<evidence type="ECO:0000313" key="9">
    <source>
        <dbReference type="Proteomes" id="UP000007014"/>
    </source>
</evidence>
<keyword evidence="9" id="KW-1185">Reference proteome</keyword>
<dbReference type="GO" id="GO:0019843">
    <property type="term" value="F:rRNA binding"/>
    <property type="evidence" value="ECO:0007669"/>
    <property type="project" value="UniProtKB-KW"/>
</dbReference>
<evidence type="ECO:0000313" key="8">
    <source>
        <dbReference type="EMBL" id="BAM80615.1"/>
    </source>
</evidence>
<dbReference type="OrthoDB" id="1267328at2759"/>
<reference evidence="8 9" key="1">
    <citation type="journal article" date="2004" name="Nature">
        <title>Genome sequence of the ultrasmall unicellular red alga Cyanidioschyzon merolae 10D.</title>
        <authorList>
            <person name="Matsuzaki M."/>
            <person name="Misumi O."/>
            <person name="Shin-i T."/>
            <person name="Maruyama S."/>
            <person name="Takahara M."/>
            <person name="Miyagishima S."/>
            <person name="Mori T."/>
            <person name="Nishida K."/>
            <person name="Yagisawa F."/>
            <person name="Nishida K."/>
            <person name="Yoshida Y."/>
            <person name="Nishimura Y."/>
            <person name="Nakao S."/>
            <person name="Kobayashi T."/>
            <person name="Momoyama Y."/>
            <person name="Higashiyama T."/>
            <person name="Minoda A."/>
            <person name="Sano M."/>
            <person name="Nomoto H."/>
            <person name="Oishi K."/>
            <person name="Hayashi H."/>
            <person name="Ohta F."/>
            <person name="Nishizaka S."/>
            <person name="Haga S."/>
            <person name="Miura S."/>
            <person name="Morishita T."/>
            <person name="Kabeya Y."/>
            <person name="Terasawa K."/>
            <person name="Suzuki Y."/>
            <person name="Ishii Y."/>
            <person name="Asakawa S."/>
            <person name="Takano H."/>
            <person name="Ohta N."/>
            <person name="Kuroiwa H."/>
            <person name="Tanaka K."/>
            <person name="Shimizu N."/>
            <person name="Sugano S."/>
            <person name="Sato N."/>
            <person name="Nozaki H."/>
            <person name="Ogasawara N."/>
            <person name="Kohara Y."/>
            <person name="Kuroiwa T."/>
        </authorList>
    </citation>
    <scope>NUCLEOTIDE SEQUENCE [LARGE SCALE GENOMIC DNA]</scope>
    <source>
        <strain evidence="8 9">10D</strain>
    </source>
</reference>
<protein>
    <submittedName>
        <fullName evidence="8">60S ribosomal protein L23A</fullName>
    </submittedName>
</protein>
<dbReference type="FunFam" id="3.30.70.330:FF:000035">
    <property type="entry name" value="60S ribosomal protein L23a"/>
    <property type="match status" value="1"/>
</dbReference>
<evidence type="ECO:0000256" key="2">
    <source>
        <dbReference type="ARBA" id="ARBA00022730"/>
    </source>
</evidence>
<dbReference type="OMA" id="NIRADYN"/>
<dbReference type="InterPro" id="IPR012677">
    <property type="entry name" value="Nucleotide-bd_a/b_plait_sf"/>
</dbReference>
<dbReference type="Pfam" id="PF03939">
    <property type="entry name" value="Ribosomal_L23eN"/>
    <property type="match status" value="1"/>
</dbReference>
<dbReference type="AlphaFoldDB" id="M1V5G2"/>
<dbReference type="GO" id="GO:0003735">
    <property type="term" value="F:structural constituent of ribosome"/>
    <property type="evidence" value="ECO:0007669"/>
    <property type="project" value="InterPro"/>
</dbReference>
<dbReference type="RefSeq" id="XP_005536651.1">
    <property type="nucleotide sequence ID" value="XM_005536594.1"/>
</dbReference>
<gene>
    <name evidence="8" type="ORF">CYME_CMK273C</name>
</gene>
<evidence type="ECO:0000256" key="4">
    <source>
        <dbReference type="ARBA" id="ARBA00022980"/>
    </source>
</evidence>
<dbReference type="SUPFAM" id="SSF54189">
    <property type="entry name" value="Ribosomal proteins S24e, L23 and L15e"/>
    <property type="match status" value="1"/>
</dbReference>
<accession>M1V5G2</accession>
<dbReference type="NCBIfam" id="NF011118">
    <property type="entry name" value="PRK14548.1"/>
    <property type="match status" value="1"/>
</dbReference>
<organism evidence="8 9">
    <name type="scientific">Cyanidioschyzon merolae (strain NIES-3377 / 10D)</name>
    <name type="common">Unicellular red alga</name>
    <dbReference type="NCBI Taxonomy" id="280699"/>
    <lineage>
        <taxon>Eukaryota</taxon>
        <taxon>Rhodophyta</taxon>
        <taxon>Bangiophyceae</taxon>
        <taxon>Cyanidiales</taxon>
        <taxon>Cyanidiaceae</taxon>
        <taxon>Cyanidioschyzon</taxon>
    </lineage>
</organism>
<dbReference type="GO" id="GO:0006412">
    <property type="term" value="P:translation"/>
    <property type="evidence" value="ECO:0007669"/>
    <property type="project" value="InterPro"/>
</dbReference>